<sequence>MFRAYKNLSPKTRMGVGAAVIAWGGAGLYLSDQAEKRFGYTPTEKDQEELRKMTPRITTVDRNENR</sequence>
<reference evidence="1" key="1">
    <citation type="submission" date="2015-01" db="EMBL/GenBank/DDBJ databases">
        <authorList>
            <person name="Durling Mikael"/>
        </authorList>
    </citation>
    <scope>NUCLEOTIDE SEQUENCE</scope>
</reference>
<evidence type="ECO:0000313" key="1">
    <source>
        <dbReference type="EMBL" id="CEO44153.1"/>
    </source>
</evidence>
<accession>A0A0B7JHA7</accession>
<dbReference type="EMBL" id="CDPU01000001">
    <property type="protein sequence ID" value="CEO44153.1"/>
    <property type="molecule type" value="Genomic_DNA"/>
</dbReference>
<protein>
    <submittedName>
        <fullName evidence="1">Uncharacterized protein</fullName>
    </submittedName>
</protein>
<proteinExistence type="predicted"/>
<name>A0A0B7JHA7_BIOOC</name>
<dbReference type="AlphaFoldDB" id="A0A0B7JHA7"/>
<organism evidence="1">
    <name type="scientific">Bionectria ochroleuca</name>
    <name type="common">Gliocladium roseum</name>
    <dbReference type="NCBI Taxonomy" id="29856"/>
    <lineage>
        <taxon>Eukaryota</taxon>
        <taxon>Fungi</taxon>
        <taxon>Dikarya</taxon>
        <taxon>Ascomycota</taxon>
        <taxon>Pezizomycotina</taxon>
        <taxon>Sordariomycetes</taxon>
        <taxon>Hypocreomycetidae</taxon>
        <taxon>Hypocreales</taxon>
        <taxon>Bionectriaceae</taxon>
        <taxon>Clonostachys</taxon>
    </lineage>
</organism>
<gene>
    <name evidence="1" type="ORF">BN869_000000208_1</name>
</gene>